<name>A0A7Z0VJU6_9GAMM</name>
<dbReference type="EMBL" id="MARB01000020">
    <property type="protein sequence ID" value="ODJ86601.1"/>
    <property type="molecule type" value="Genomic_DNA"/>
</dbReference>
<dbReference type="InterPro" id="IPR036597">
    <property type="entry name" value="Fido-like_dom_sf"/>
</dbReference>
<dbReference type="Gene3D" id="1.20.120.1870">
    <property type="entry name" value="Fic/DOC protein, Fido domain"/>
    <property type="match status" value="1"/>
</dbReference>
<dbReference type="NCBIfam" id="TIGR01550">
    <property type="entry name" value="DOC_P1"/>
    <property type="match status" value="1"/>
</dbReference>
<dbReference type="PANTHER" id="PTHR39426">
    <property type="entry name" value="HOMOLOGY TO DEATH-ON-CURING PROTEIN OF PHAGE P1"/>
    <property type="match status" value="1"/>
</dbReference>
<keyword evidence="3" id="KW-1185">Reference proteome</keyword>
<feature type="domain" description="Fido" evidence="1">
    <location>
        <begin position="7"/>
        <end position="124"/>
    </location>
</feature>
<organism evidence="2 3">
    <name type="scientific">Candidatus Thiodiazotropha endolucinida</name>
    <dbReference type="NCBI Taxonomy" id="1655433"/>
    <lineage>
        <taxon>Bacteria</taxon>
        <taxon>Pseudomonadati</taxon>
        <taxon>Pseudomonadota</taxon>
        <taxon>Gammaproteobacteria</taxon>
        <taxon>Chromatiales</taxon>
        <taxon>Sedimenticolaceae</taxon>
        <taxon>Candidatus Thiodiazotropha</taxon>
    </lineage>
</organism>
<dbReference type="Pfam" id="PF02661">
    <property type="entry name" value="Fic"/>
    <property type="match status" value="1"/>
</dbReference>
<comment type="caution">
    <text evidence="2">The sequence shown here is derived from an EMBL/GenBank/DDBJ whole genome shotgun (WGS) entry which is preliminary data.</text>
</comment>
<accession>A0A7Z0VJU6</accession>
<dbReference type="InterPro" id="IPR006440">
    <property type="entry name" value="Doc"/>
</dbReference>
<dbReference type="AlphaFoldDB" id="A0A7Z0VJU6"/>
<dbReference type="GO" id="GO:0016301">
    <property type="term" value="F:kinase activity"/>
    <property type="evidence" value="ECO:0007669"/>
    <property type="project" value="InterPro"/>
</dbReference>
<dbReference type="SUPFAM" id="SSF140931">
    <property type="entry name" value="Fic-like"/>
    <property type="match status" value="1"/>
</dbReference>
<dbReference type="PROSITE" id="PS51459">
    <property type="entry name" value="FIDO"/>
    <property type="match status" value="1"/>
</dbReference>
<protein>
    <submittedName>
        <fullName evidence="2">Toxin Doc</fullName>
    </submittedName>
</protein>
<evidence type="ECO:0000313" key="3">
    <source>
        <dbReference type="Proteomes" id="UP000094769"/>
    </source>
</evidence>
<evidence type="ECO:0000313" key="2">
    <source>
        <dbReference type="EMBL" id="ODJ86601.1"/>
    </source>
</evidence>
<evidence type="ECO:0000259" key="1">
    <source>
        <dbReference type="PROSITE" id="PS51459"/>
    </source>
</evidence>
<dbReference type="InterPro" id="IPR003812">
    <property type="entry name" value="Fido"/>
</dbReference>
<sequence length="130" mass="14216">MKEPVWVLHEVVIAVHQSLLAEHGGAPGIRDESLLESALSRPRQRFEYSDEPSIFDLAASYCYGLANNHPFVDGNKRIALTITALFLELNGYSLTAPEPNAVVIIEELAAGNLTEDDLSSWFGECSISNA</sequence>
<dbReference type="RefSeq" id="WP_069126900.1">
    <property type="nucleotide sequence ID" value="NZ_MARB01000020.1"/>
</dbReference>
<reference evidence="2 3" key="1">
    <citation type="submission" date="2016-06" db="EMBL/GenBank/DDBJ databases">
        <title>Genome sequence of endosymbiont of Candidatus Endolucinida thiodiazotropha.</title>
        <authorList>
            <person name="Poehlein A."/>
            <person name="Koenig S."/>
            <person name="Heiden S.E."/>
            <person name="Thuermer A."/>
            <person name="Voget S."/>
            <person name="Daniel R."/>
            <person name="Markert S."/>
            <person name="Gros O."/>
            <person name="Schweder T."/>
        </authorList>
    </citation>
    <scope>NUCLEOTIDE SEQUENCE [LARGE SCALE GENOMIC DNA]</scope>
    <source>
        <strain evidence="2 3">COS</strain>
    </source>
</reference>
<proteinExistence type="predicted"/>
<dbReference type="PANTHER" id="PTHR39426:SF1">
    <property type="entry name" value="HOMOLOGY TO DEATH-ON-CURING PROTEIN OF PHAGE P1"/>
    <property type="match status" value="1"/>
</dbReference>
<dbReference type="OrthoDB" id="9802752at2"/>
<dbReference type="InterPro" id="IPR053737">
    <property type="entry name" value="Type_II_TA_Toxin"/>
</dbReference>
<dbReference type="Proteomes" id="UP000094769">
    <property type="component" value="Unassembled WGS sequence"/>
</dbReference>
<dbReference type="PIRSF" id="PIRSF018297">
    <property type="entry name" value="Doc"/>
    <property type="match status" value="1"/>
</dbReference>
<gene>
    <name evidence="2" type="primary">doc</name>
    <name evidence="2" type="ORF">CODIS_32410</name>
</gene>